<dbReference type="EMBL" id="CP066167">
    <property type="protein sequence ID" value="QQD19157.1"/>
    <property type="molecule type" value="Genomic_DNA"/>
</dbReference>
<keyword evidence="1" id="KW-0812">Transmembrane</keyword>
<dbReference type="Proteomes" id="UP000596063">
    <property type="component" value="Chromosome"/>
</dbReference>
<dbReference type="Pfam" id="PF20311">
    <property type="entry name" value="DUF6607"/>
    <property type="match status" value="1"/>
</dbReference>
<reference evidence="2 3" key="1">
    <citation type="submission" date="2020-12" db="EMBL/GenBank/DDBJ databases">
        <authorList>
            <person name="Shan Y."/>
        </authorList>
    </citation>
    <scope>NUCLEOTIDE SEQUENCE [LARGE SCALE GENOMIC DNA]</scope>
    <source>
        <strain evidence="3">csc3.9</strain>
    </source>
</reference>
<feature type="transmembrane region" description="Helical" evidence="1">
    <location>
        <begin position="15"/>
        <end position="36"/>
    </location>
</feature>
<name>A0A7T4R2L7_9GAMM</name>
<sequence>MTVCFDAWGFLKNSLAVKGLVLSGLLVFTGMVYAAADADRSSDNAKADKGVAASPAPDNCAARRYVFSWNLSDHCAGEPRGGTSTGAPVTLDTEPSLAWKALQEPELSDFERDRRAILAMAGGYRASFEFLETVGYAPDFEPARPYQSWGTEYIYVVEDSGDFISLQHIMVMFFHQDGELVGPMVMKHWRQDWQYQDAEILEYRGKGKWQTRKLDKAQRKGRWSQHVYHVDDSPRYASVGSWEHTDSFSVWESGQTWRPLPRRESSVRDDYDLLEGLNRHIILPTGWVQEEENRKRRLDRTPSYVAKELGNNRYQRIKDFDWQAGDAYWRETGPFWKAVRAYWQAQEEKDAAIEVRRRHKGTPMFAVMFELAERYRDGEVDDPKAAVADALAPFVR</sequence>
<keyword evidence="3" id="KW-1185">Reference proteome</keyword>
<proteinExistence type="predicted"/>
<gene>
    <name evidence="2" type="ORF">I6N98_04690</name>
</gene>
<dbReference type="AlphaFoldDB" id="A0A7T4R2L7"/>
<dbReference type="RefSeq" id="WP_198570642.1">
    <property type="nucleotide sequence ID" value="NZ_CP066167.1"/>
</dbReference>
<dbReference type="InterPro" id="IPR046715">
    <property type="entry name" value="DUF6607"/>
</dbReference>
<protein>
    <submittedName>
        <fullName evidence="2">Uncharacterized protein</fullName>
    </submittedName>
</protein>
<evidence type="ECO:0000256" key="1">
    <source>
        <dbReference type="SAM" id="Phobius"/>
    </source>
</evidence>
<keyword evidence="1" id="KW-0472">Membrane</keyword>
<keyword evidence="1" id="KW-1133">Transmembrane helix</keyword>
<dbReference type="KEGG" id="snan:I6N98_04690"/>
<evidence type="ECO:0000313" key="2">
    <source>
        <dbReference type="EMBL" id="QQD19157.1"/>
    </source>
</evidence>
<accession>A0A7T4R2L7</accession>
<organism evidence="2 3">
    <name type="scientific">Spongiibacter nanhainus</name>
    <dbReference type="NCBI Taxonomy" id="2794344"/>
    <lineage>
        <taxon>Bacteria</taxon>
        <taxon>Pseudomonadati</taxon>
        <taxon>Pseudomonadota</taxon>
        <taxon>Gammaproteobacteria</taxon>
        <taxon>Cellvibrionales</taxon>
        <taxon>Spongiibacteraceae</taxon>
        <taxon>Spongiibacter</taxon>
    </lineage>
</organism>
<evidence type="ECO:0000313" key="3">
    <source>
        <dbReference type="Proteomes" id="UP000596063"/>
    </source>
</evidence>